<evidence type="ECO:0000313" key="8">
    <source>
        <dbReference type="Proteomes" id="UP000228621"/>
    </source>
</evidence>
<sequence length="119" mass="13198">MKIIPVAVLMLATLSACSEKSANHHMNLSDKLSNYACDNQSIIKVAYDGDDKATVYLDDKTLAMTITRSASGAKYQGDGFIWWTKNDEGMLLKQAQNKNNRIIARCEMRPNSALVNKAK</sequence>
<feature type="chain" id="PRO_5012924266" description="C-type lysozyme inhibitor domain-containing protein" evidence="5">
    <location>
        <begin position="19"/>
        <end position="119"/>
    </location>
</feature>
<dbReference type="Gene3D" id="2.40.128.200">
    <property type="match status" value="1"/>
</dbReference>
<comment type="caution">
    <text evidence="7">The sequence shown here is derived from an EMBL/GenBank/DDBJ whole genome shotgun (WGS) entry which is preliminary data.</text>
</comment>
<evidence type="ECO:0000259" key="6">
    <source>
        <dbReference type="Pfam" id="PF09864"/>
    </source>
</evidence>
<keyword evidence="4" id="KW-0449">Lipoprotein</keyword>
<keyword evidence="8" id="KW-1185">Reference proteome</keyword>
<reference evidence="8" key="1">
    <citation type="journal article" date="2019" name="Genome Announc.">
        <title>Draft Genome Sequence of Pseudoalteromonas piscicida Strain 36Y ROTHPW, an Hypersaline Seawater Isolate from the South Coast of Sonora, Mexico.</title>
        <authorList>
            <person name="Sanchez-Diaz R."/>
            <person name="Molina-Garza Z.J."/>
            <person name="Cruz-Suarez L.E."/>
            <person name="Selvin J."/>
            <person name="Kiran G.S."/>
            <person name="Ibarra-Gamez J.C."/>
            <person name="Gomez-Gil B."/>
            <person name="Galaviz-Silva L."/>
        </authorList>
    </citation>
    <scope>NUCLEOTIDE SEQUENCE [LARGE SCALE GENOMIC DNA]</scope>
    <source>
        <strain evidence="8">36Y_RITHPW</strain>
    </source>
</reference>
<name>A0A2A5JTF0_PSEO7</name>
<evidence type="ECO:0000313" key="7">
    <source>
        <dbReference type="EMBL" id="PCK32752.1"/>
    </source>
</evidence>
<dbReference type="SUPFAM" id="SSF141488">
    <property type="entry name" value="YdhA-like"/>
    <property type="match status" value="1"/>
</dbReference>
<accession>A0A2A5JTF0</accession>
<dbReference type="PROSITE" id="PS51257">
    <property type="entry name" value="PROKAR_LIPOPROTEIN"/>
    <property type="match status" value="1"/>
</dbReference>
<gene>
    <name evidence="7" type="ORF">CEX98_05905</name>
</gene>
<dbReference type="Proteomes" id="UP000228621">
    <property type="component" value="Unassembled WGS sequence"/>
</dbReference>
<protein>
    <recommendedName>
        <fullName evidence="6">C-type lysozyme inhibitor domain-containing protein</fullName>
    </recommendedName>
</protein>
<dbReference type="Pfam" id="PF09864">
    <property type="entry name" value="MliC"/>
    <property type="match status" value="1"/>
</dbReference>
<evidence type="ECO:0000256" key="2">
    <source>
        <dbReference type="ARBA" id="ARBA00023136"/>
    </source>
</evidence>
<dbReference type="InterPro" id="IPR018660">
    <property type="entry name" value="MliC"/>
</dbReference>
<organism evidence="7 8">
    <name type="scientific">Pseudoalteromonas piscicida</name>
    <dbReference type="NCBI Taxonomy" id="43662"/>
    <lineage>
        <taxon>Bacteria</taxon>
        <taxon>Pseudomonadati</taxon>
        <taxon>Pseudomonadota</taxon>
        <taxon>Gammaproteobacteria</taxon>
        <taxon>Alteromonadales</taxon>
        <taxon>Pseudoalteromonadaceae</taxon>
        <taxon>Pseudoalteromonas</taxon>
    </lineage>
</organism>
<evidence type="ECO:0000256" key="3">
    <source>
        <dbReference type="ARBA" id="ARBA00023139"/>
    </source>
</evidence>
<evidence type="ECO:0000256" key="4">
    <source>
        <dbReference type="ARBA" id="ARBA00023288"/>
    </source>
</evidence>
<feature type="signal peptide" evidence="5">
    <location>
        <begin position="1"/>
        <end position="18"/>
    </location>
</feature>
<evidence type="ECO:0000256" key="1">
    <source>
        <dbReference type="ARBA" id="ARBA00022729"/>
    </source>
</evidence>
<proteinExistence type="predicted"/>
<evidence type="ECO:0000256" key="5">
    <source>
        <dbReference type="SAM" id="SignalP"/>
    </source>
</evidence>
<keyword evidence="1 5" id="KW-0732">Signal</keyword>
<feature type="domain" description="C-type lysozyme inhibitor" evidence="6">
    <location>
        <begin position="35"/>
        <end position="98"/>
    </location>
</feature>
<keyword evidence="3" id="KW-0564">Palmitate</keyword>
<dbReference type="InterPro" id="IPR036328">
    <property type="entry name" value="MliC_sf"/>
</dbReference>
<dbReference type="EMBL" id="NKHF01000025">
    <property type="protein sequence ID" value="PCK32752.1"/>
    <property type="molecule type" value="Genomic_DNA"/>
</dbReference>
<dbReference type="AlphaFoldDB" id="A0A2A5JTF0"/>
<dbReference type="OrthoDB" id="26727at2"/>
<keyword evidence="2" id="KW-0472">Membrane</keyword>
<dbReference type="RefSeq" id="WP_099641190.1">
    <property type="nucleotide sequence ID" value="NZ_NKHF01000025.1"/>
</dbReference>